<organism evidence="2 3">
    <name type="scientific">Lithospermum erythrorhizon</name>
    <name type="common">Purple gromwell</name>
    <name type="synonym">Lithospermum officinale var. erythrorhizon</name>
    <dbReference type="NCBI Taxonomy" id="34254"/>
    <lineage>
        <taxon>Eukaryota</taxon>
        <taxon>Viridiplantae</taxon>
        <taxon>Streptophyta</taxon>
        <taxon>Embryophyta</taxon>
        <taxon>Tracheophyta</taxon>
        <taxon>Spermatophyta</taxon>
        <taxon>Magnoliopsida</taxon>
        <taxon>eudicotyledons</taxon>
        <taxon>Gunneridae</taxon>
        <taxon>Pentapetalae</taxon>
        <taxon>asterids</taxon>
        <taxon>lamiids</taxon>
        <taxon>Boraginales</taxon>
        <taxon>Boraginaceae</taxon>
        <taxon>Boraginoideae</taxon>
        <taxon>Lithospermeae</taxon>
        <taxon>Lithospermum</taxon>
    </lineage>
</organism>
<evidence type="ECO:0000256" key="1">
    <source>
        <dbReference type="SAM" id="MobiDB-lite"/>
    </source>
</evidence>
<dbReference type="Proteomes" id="UP001454036">
    <property type="component" value="Unassembled WGS sequence"/>
</dbReference>
<sequence>MACPIASSSSGSKRKSSEGDGISSSTLIFPEVYGVVVDACVEYVRIGETTAIECVQNFFEGIISIFEKDYLRRPNEEDLKRLLQIGEERGFPGMIRSINYMH</sequence>
<dbReference type="EMBL" id="BAABME010006879">
    <property type="protein sequence ID" value="GAA0169539.1"/>
    <property type="molecule type" value="Genomic_DNA"/>
</dbReference>
<reference evidence="2 3" key="1">
    <citation type="submission" date="2024-01" db="EMBL/GenBank/DDBJ databases">
        <title>The complete chloroplast genome sequence of Lithospermum erythrorhizon: insights into the phylogenetic relationship among Boraginaceae species and the maternal lineages of purple gromwells.</title>
        <authorList>
            <person name="Okada T."/>
            <person name="Watanabe K."/>
        </authorList>
    </citation>
    <scope>NUCLEOTIDE SEQUENCE [LARGE SCALE GENOMIC DNA]</scope>
</reference>
<dbReference type="InterPro" id="IPR006912">
    <property type="entry name" value="Harbinger_derived_prot"/>
</dbReference>
<dbReference type="Pfam" id="PF04827">
    <property type="entry name" value="Plant_tran"/>
    <property type="match status" value="1"/>
</dbReference>
<dbReference type="AlphaFoldDB" id="A0AAV3R0Y3"/>
<evidence type="ECO:0000313" key="3">
    <source>
        <dbReference type="Proteomes" id="UP001454036"/>
    </source>
</evidence>
<gene>
    <name evidence="2" type="ORF">LIER_23996</name>
</gene>
<accession>A0AAV3R0Y3</accession>
<name>A0AAV3R0Y3_LITER</name>
<evidence type="ECO:0000313" key="2">
    <source>
        <dbReference type="EMBL" id="GAA0169539.1"/>
    </source>
</evidence>
<proteinExistence type="predicted"/>
<keyword evidence="3" id="KW-1185">Reference proteome</keyword>
<dbReference type="PANTHER" id="PTHR47150">
    <property type="entry name" value="OS12G0169200 PROTEIN"/>
    <property type="match status" value="1"/>
</dbReference>
<comment type="caution">
    <text evidence="2">The sequence shown here is derived from an EMBL/GenBank/DDBJ whole genome shotgun (WGS) entry which is preliminary data.</text>
</comment>
<protein>
    <submittedName>
        <fullName evidence="2">Uncharacterized protein</fullName>
    </submittedName>
</protein>
<dbReference type="PANTHER" id="PTHR47150:SF5">
    <property type="entry name" value="OS07G0546750 PROTEIN"/>
    <property type="match status" value="1"/>
</dbReference>
<feature type="region of interest" description="Disordered" evidence="1">
    <location>
        <begin position="1"/>
        <end position="24"/>
    </location>
</feature>